<accession>A0AAV5QU00</accession>
<dbReference type="GO" id="GO:0000014">
    <property type="term" value="F:single-stranded DNA endodeoxyribonuclease activity"/>
    <property type="evidence" value="ECO:0007669"/>
    <property type="project" value="TreeGrafter"/>
</dbReference>
<dbReference type="PANTHER" id="PTHR10150:SF0">
    <property type="entry name" value="DNA REPAIR ENDONUCLEASE XPF"/>
    <property type="match status" value="1"/>
</dbReference>
<feature type="region of interest" description="Disordered" evidence="10">
    <location>
        <begin position="565"/>
        <end position="603"/>
    </location>
</feature>
<dbReference type="CDD" id="cd20078">
    <property type="entry name" value="XPF_nuclease_XPF_euk"/>
    <property type="match status" value="1"/>
</dbReference>
<keyword evidence="13" id="KW-1185">Reference proteome</keyword>
<dbReference type="GeneID" id="90076370"/>
<feature type="region of interest" description="Disordered" evidence="10">
    <location>
        <begin position="1"/>
        <end position="31"/>
    </location>
</feature>
<comment type="subcellular location">
    <subcellularLocation>
        <location evidence="1">Nucleus</location>
    </subcellularLocation>
</comment>
<feature type="compositionally biased region" description="Low complexity" evidence="10">
    <location>
        <begin position="588"/>
        <end position="597"/>
    </location>
</feature>
<dbReference type="Proteomes" id="UP001360560">
    <property type="component" value="Unassembled WGS sequence"/>
</dbReference>
<evidence type="ECO:0000256" key="2">
    <source>
        <dbReference type="ARBA" id="ARBA00010015"/>
    </source>
</evidence>
<reference evidence="12 13" key="1">
    <citation type="journal article" date="2023" name="Elife">
        <title>Identification of key yeast species and microbe-microbe interactions impacting larval growth of Drosophila in the wild.</title>
        <authorList>
            <person name="Mure A."/>
            <person name="Sugiura Y."/>
            <person name="Maeda R."/>
            <person name="Honda K."/>
            <person name="Sakurai N."/>
            <person name="Takahashi Y."/>
            <person name="Watada M."/>
            <person name="Katoh T."/>
            <person name="Gotoh A."/>
            <person name="Gotoh Y."/>
            <person name="Taniguchi I."/>
            <person name="Nakamura K."/>
            <person name="Hayashi T."/>
            <person name="Katayama T."/>
            <person name="Uemura T."/>
            <person name="Hattori Y."/>
        </authorList>
    </citation>
    <scope>NUCLEOTIDE SEQUENCE [LARGE SCALE GENOMIC DNA]</scope>
    <source>
        <strain evidence="12 13">SC-9</strain>
    </source>
</reference>
<protein>
    <submittedName>
        <fullName evidence="12">SsDNA endodeoxyribonuclease</fullName>
    </submittedName>
</protein>
<keyword evidence="8" id="KW-0234">DNA repair</keyword>
<dbReference type="Pfam" id="PF02732">
    <property type="entry name" value="ERCC4"/>
    <property type="match status" value="1"/>
</dbReference>
<feature type="domain" description="ERCC4" evidence="11">
    <location>
        <begin position="844"/>
        <end position="924"/>
    </location>
</feature>
<dbReference type="EMBL" id="BTFZ01000020">
    <property type="protein sequence ID" value="GMM38382.1"/>
    <property type="molecule type" value="Genomic_DNA"/>
</dbReference>
<evidence type="ECO:0000256" key="9">
    <source>
        <dbReference type="ARBA" id="ARBA00023242"/>
    </source>
</evidence>
<dbReference type="GO" id="GO:1901255">
    <property type="term" value="P:nucleotide-excision repair involved in interstrand cross-link repair"/>
    <property type="evidence" value="ECO:0007669"/>
    <property type="project" value="TreeGrafter"/>
</dbReference>
<dbReference type="SMART" id="SM00891">
    <property type="entry name" value="ERCC4"/>
    <property type="match status" value="1"/>
</dbReference>
<evidence type="ECO:0000256" key="4">
    <source>
        <dbReference type="ARBA" id="ARBA00022759"/>
    </source>
</evidence>
<evidence type="ECO:0000256" key="5">
    <source>
        <dbReference type="ARBA" id="ARBA00022763"/>
    </source>
</evidence>
<dbReference type="PANTHER" id="PTHR10150">
    <property type="entry name" value="DNA REPAIR ENDONUCLEASE XPF"/>
    <property type="match status" value="1"/>
</dbReference>
<evidence type="ECO:0000256" key="6">
    <source>
        <dbReference type="ARBA" id="ARBA00022801"/>
    </source>
</evidence>
<dbReference type="InterPro" id="IPR047520">
    <property type="entry name" value="XPF_nuclease"/>
</dbReference>
<dbReference type="RefSeq" id="XP_064855377.1">
    <property type="nucleotide sequence ID" value="XM_064999305.1"/>
</dbReference>
<keyword evidence="9" id="KW-0539">Nucleus</keyword>
<keyword evidence="6" id="KW-0378">Hydrolase</keyword>
<dbReference type="InterPro" id="IPR011335">
    <property type="entry name" value="Restrct_endonuc-II-like"/>
</dbReference>
<dbReference type="GO" id="GO:0000724">
    <property type="term" value="P:double-strand break repair via homologous recombination"/>
    <property type="evidence" value="ECO:0007669"/>
    <property type="project" value="TreeGrafter"/>
</dbReference>
<evidence type="ECO:0000256" key="7">
    <source>
        <dbReference type="ARBA" id="ARBA00023125"/>
    </source>
</evidence>
<dbReference type="GO" id="GO:0000736">
    <property type="term" value="P:double-strand break repair via single-strand annealing, removal of nonhomologous ends"/>
    <property type="evidence" value="ECO:0007669"/>
    <property type="project" value="TreeGrafter"/>
</dbReference>
<dbReference type="GO" id="GO:0000110">
    <property type="term" value="C:nucleotide-excision repair factor 1 complex"/>
    <property type="evidence" value="ECO:0007669"/>
    <property type="project" value="TreeGrafter"/>
</dbReference>
<evidence type="ECO:0000313" key="12">
    <source>
        <dbReference type="EMBL" id="GMM38382.1"/>
    </source>
</evidence>
<sequence length="1098" mass="123311">MADTLFVQDTSDTEEAHNQPENLENDSDSDREVPVVTLQEPAIEQALTGMVDVRSSLSLNFQQMILEELLVQDALLILAKGLGLESIVSNLLHIVATPNTSPTITNDDPPKRSLVILLNAHDEENQVISEELAELSWSDGLVRPFIAIQGETVTANRRRRMYLEGGIVSLSSRIFIVDLLSGIVNCNEITGIVALHADRISETSNEAFIITFYRSHNSWGFLKCVTDDPQALLHTAARTSGGSIINPLQVMLRNMRLEKCLLWPRFHINVLSSLNFQGSQSKQDPNLGKVVEIAVSMTESMERLQLALLGTMKALIHEIKRHNPDLTGQSELFADLARGNASSTVNTDIASQDDYSRFLDDLYILQVTSLFQRHWHRISWTTKQLIGDLALMRRLINHLTSHDCVAFYEDIEQVLSEYTDSGKPGGRMNYNGAPWLMLDEATTVISFAKKRVYDIVKRDSQKNGRRKEESYALEEPPKWEQLALILKEIFDERVRRPLAAAGPVLIMCASARMVRQVREFLACKQEDKNGEVSGRKLMLRRFRDYSAWKNSSLKVSEIINKTVKERQEEERARVDGLKAGPNSGDRQTNTTNNNKNSNDLKDNIGNDLMSLSKTFTGDSQNAGNKRRRTRGGSYVAKAAKLHSAKFTREDKDPDTAKIIEQDIIEVVELDDFEDLEAGIDDVIELSPPGGDYIELELLAGTDEIIIEKYDPLTDHNVLHELLPSYIIMYEPDLGFIRRIEVFQAENRAHQLKTYLMYYCASVEEQRYLTKIKKEKESFTKLIREKGQLGKEFVGYNEDLKLLPLKGKKSSASASKKLAAAINANKATRIAGGRLVETTKVPNKKIVVDMREFRSALPNILYRSGFEVIPCVLTVGDYVLSPKICVERKSVPDLIQSFEKGNLYFQCERMLKFYEFAVLLVEFDESKAFSMNPFVEFRAGSGVTGGGFGTVLKNSVSAERSFQNIRVKLIMLLLKFPGLRIIWSPSPYKTAEFFGELKAREDDPNVGLAIRLGQSVIGGSGMNGDDPGSLIGEIQENDSALDLLKSIPGITSANIGTICTHIKSMRDLVNLEEFEISLLIGEENGKKVYNFFKQNIVPQ</sequence>
<dbReference type="InterPro" id="IPR010994">
    <property type="entry name" value="RuvA_2-like"/>
</dbReference>
<gene>
    <name evidence="12" type="ORF">DASC09_057210</name>
</gene>
<evidence type="ECO:0000313" key="13">
    <source>
        <dbReference type="Proteomes" id="UP001360560"/>
    </source>
</evidence>
<keyword evidence="3" id="KW-0540">Nuclease</keyword>
<keyword evidence="7" id="KW-0238">DNA-binding</keyword>
<evidence type="ECO:0000256" key="10">
    <source>
        <dbReference type="SAM" id="MobiDB-lite"/>
    </source>
</evidence>
<evidence type="ECO:0000259" key="11">
    <source>
        <dbReference type="SMART" id="SM00891"/>
    </source>
</evidence>
<comment type="caution">
    <text evidence="12">The sequence shown here is derived from an EMBL/GenBank/DDBJ whole genome shotgun (WGS) entry which is preliminary data.</text>
</comment>
<dbReference type="SUPFAM" id="SSF52980">
    <property type="entry name" value="Restriction endonuclease-like"/>
    <property type="match status" value="1"/>
</dbReference>
<name>A0AAV5QU00_9ASCO</name>
<evidence type="ECO:0000256" key="3">
    <source>
        <dbReference type="ARBA" id="ARBA00022722"/>
    </source>
</evidence>
<dbReference type="Gene3D" id="3.40.50.10130">
    <property type="match status" value="1"/>
</dbReference>
<feature type="compositionally biased region" description="Basic and acidic residues" evidence="10">
    <location>
        <begin position="565"/>
        <end position="576"/>
    </location>
</feature>
<dbReference type="AlphaFoldDB" id="A0AAV5QU00"/>
<comment type="similarity">
    <text evidence="2">Belongs to the XPF family.</text>
</comment>
<dbReference type="InterPro" id="IPR006166">
    <property type="entry name" value="ERCC4_domain"/>
</dbReference>
<dbReference type="Gene3D" id="1.10.150.20">
    <property type="entry name" value="5' to 3' exonuclease, C-terminal subdomain"/>
    <property type="match status" value="1"/>
</dbReference>
<evidence type="ECO:0000256" key="1">
    <source>
        <dbReference type="ARBA" id="ARBA00004123"/>
    </source>
</evidence>
<dbReference type="FunFam" id="3.40.50.10130:FF:000002">
    <property type="entry name" value="DNA repair endonuclease XPF"/>
    <property type="match status" value="1"/>
</dbReference>
<keyword evidence="4" id="KW-0255">Endonuclease</keyword>
<dbReference type="GO" id="GO:0003684">
    <property type="term" value="F:damaged DNA binding"/>
    <property type="evidence" value="ECO:0007669"/>
    <property type="project" value="TreeGrafter"/>
</dbReference>
<proteinExistence type="inferred from homology"/>
<dbReference type="SUPFAM" id="SSF47781">
    <property type="entry name" value="RuvA domain 2-like"/>
    <property type="match status" value="1"/>
</dbReference>
<evidence type="ECO:0000256" key="8">
    <source>
        <dbReference type="ARBA" id="ARBA00023204"/>
    </source>
</evidence>
<dbReference type="GO" id="GO:0000712">
    <property type="term" value="P:resolution of meiotic recombination intermediates"/>
    <property type="evidence" value="ECO:0007669"/>
    <property type="project" value="TreeGrafter"/>
</dbReference>
<dbReference type="GO" id="GO:0003697">
    <property type="term" value="F:single-stranded DNA binding"/>
    <property type="evidence" value="ECO:0007669"/>
    <property type="project" value="TreeGrafter"/>
</dbReference>
<organism evidence="12 13">
    <name type="scientific">Saccharomycopsis crataegensis</name>
    <dbReference type="NCBI Taxonomy" id="43959"/>
    <lineage>
        <taxon>Eukaryota</taxon>
        <taxon>Fungi</taxon>
        <taxon>Dikarya</taxon>
        <taxon>Ascomycota</taxon>
        <taxon>Saccharomycotina</taxon>
        <taxon>Saccharomycetes</taxon>
        <taxon>Saccharomycopsidaceae</taxon>
        <taxon>Saccharomycopsis</taxon>
    </lineage>
</organism>
<keyword evidence="5" id="KW-0227">DNA damage</keyword>